<gene>
    <name evidence="1" type="ORF">ACFQ5J_03910</name>
</gene>
<dbReference type="InterPro" id="IPR050194">
    <property type="entry name" value="Glycosyltransferase_grp1"/>
</dbReference>
<dbReference type="PANTHER" id="PTHR45947:SF3">
    <property type="entry name" value="SULFOQUINOVOSYL TRANSFERASE SQD2"/>
    <property type="match status" value="1"/>
</dbReference>
<dbReference type="Gene3D" id="3.40.50.2000">
    <property type="entry name" value="Glycogen Phosphorylase B"/>
    <property type="match status" value="2"/>
</dbReference>
<keyword evidence="1" id="KW-0328">Glycosyltransferase</keyword>
<dbReference type="GO" id="GO:0016757">
    <property type="term" value="F:glycosyltransferase activity"/>
    <property type="evidence" value="ECO:0007669"/>
    <property type="project" value="UniProtKB-KW"/>
</dbReference>
<sequence length="360" mass="40478">MKLMIALENVTMDGVKRASTVLGNALAAHVDVLYFSLADAPRYFTLQAPLLIAEPPADPQLLNFFGDHPYQRYEPQIANLIDTIDAYHIDAVLLPAGLLTSFAPLIKKALPWVRLIGWMHNNFTTYTEDYYGQMRGEFKAGLQAVDTLVVLTESDLREYRQFNPNTVKRYNPITLTPHHLADLTRHQIAFTGRIAIQHKGIDLLLSAAKQLRPGWQITMAGSGTPKDMALFQRLRTLWGLEAVIDFRGPLHDDELRAHYANAAIFVSTSRWEGMPLVIGEAMAAGLPIVAMRNTGSAEFLQDNEYGLLTKAADVADFSTQLNRMIDSLALRQHYAHQSLRRANDFKLDVIVQQWLDLLQP</sequence>
<dbReference type="SUPFAM" id="SSF53756">
    <property type="entry name" value="UDP-Glycosyltransferase/glycogen phosphorylase"/>
    <property type="match status" value="1"/>
</dbReference>
<dbReference type="Proteomes" id="UP001597252">
    <property type="component" value="Unassembled WGS sequence"/>
</dbReference>
<dbReference type="EC" id="2.4.-.-" evidence="1"/>
<reference evidence="2" key="1">
    <citation type="journal article" date="2019" name="Int. J. Syst. Evol. Microbiol.">
        <title>The Global Catalogue of Microorganisms (GCM) 10K type strain sequencing project: providing services to taxonomists for standard genome sequencing and annotation.</title>
        <authorList>
            <consortium name="The Broad Institute Genomics Platform"/>
            <consortium name="The Broad Institute Genome Sequencing Center for Infectious Disease"/>
            <person name="Wu L."/>
            <person name="Ma J."/>
        </authorList>
    </citation>
    <scope>NUCLEOTIDE SEQUENCE [LARGE SCALE GENOMIC DNA]</scope>
    <source>
        <strain evidence="2">CCM 8903</strain>
    </source>
</reference>
<comment type="caution">
    <text evidence="1">The sequence shown here is derived from an EMBL/GenBank/DDBJ whole genome shotgun (WGS) entry which is preliminary data.</text>
</comment>
<accession>A0ABW4E4R0</accession>
<evidence type="ECO:0000313" key="1">
    <source>
        <dbReference type="EMBL" id="MFD1484377.1"/>
    </source>
</evidence>
<dbReference type="Pfam" id="PF13692">
    <property type="entry name" value="Glyco_trans_1_4"/>
    <property type="match status" value="1"/>
</dbReference>
<name>A0ABW4E4R0_9LACO</name>
<keyword evidence="1" id="KW-0808">Transferase</keyword>
<organism evidence="1 2">
    <name type="scientific">Lacticaseibacillus baoqingensis</name>
    <dbReference type="NCBI Taxonomy" id="2486013"/>
    <lineage>
        <taxon>Bacteria</taxon>
        <taxon>Bacillati</taxon>
        <taxon>Bacillota</taxon>
        <taxon>Bacilli</taxon>
        <taxon>Lactobacillales</taxon>
        <taxon>Lactobacillaceae</taxon>
        <taxon>Lacticaseibacillus</taxon>
    </lineage>
</organism>
<dbReference type="PANTHER" id="PTHR45947">
    <property type="entry name" value="SULFOQUINOVOSYL TRANSFERASE SQD2"/>
    <property type="match status" value="1"/>
</dbReference>
<dbReference type="RefSeq" id="WP_125750475.1">
    <property type="nucleotide sequence ID" value="NZ_JBHTON010000007.1"/>
</dbReference>
<dbReference type="EMBL" id="JBHTON010000007">
    <property type="protein sequence ID" value="MFD1484377.1"/>
    <property type="molecule type" value="Genomic_DNA"/>
</dbReference>
<proteinExistence type="predicted"/>
<keyword evidence="2" id="KW-1185">Reference proteome</keyword>
<evidence type="ECO:0000313" key="2">
    <source>
        <dbReference type="Proteomes" id="UP001597252"/>
    </source>
</evidence>
<protein>
    <submittedName>
        <fullName evidence="1">Glycosyltransferase</fullName>
        <ecNumber evidence="1">2.4.-.-</ecNumber>
    </submittedName>
</protein>